<dbReference type="EMBL" id="PCSH01000166">
    <property type="protein sequence ID" value="PIP39525.1"/>
    <property type="molecule type" value="Genomic_DNA"/>
</dbReference>
<dbReference type="InterPro" id="IPR014776">
    <property type="entry name" value="4pyrrole_Mease_sub2"/>
</dbReference>
<comment type="caution">
    <text evidence="8">The sequence shown here is derived from an EMBL/GenBank/DDBJ whole genome shotgun (WGS) entry which is preliminary data.</text>
</comment>
<dbReference type="Gene3D" id="3.30.950.10">
    <property type="entry name" value="Methyltransferase, Cobalt-precorrin-4 Transmethylase, Domain 2"/>
    <property type="match status" value="2"/>
</dbReference>
<dbReference type="NCBIfam" id="TIGR02467">
    <property type="entry name" value="CbiE"/>
    <property type="match status" value="1"/>
</dbReference>
<sequence>MIILPSNRLLNVLENEDSDYFSHFSKDKITVIEVDKIVGAINSALLCHPSSIITIICSGDPLFFGIGRRLIKEFGRDMVEILPDLSSIQLAFSRIKETWDDAFLMSLHGISGQKRLGYGMNDIPSFLVKYNKMAILTDSRENTPCAIAKTLISSPITANLGLIMFVCERLGYPDEKITEGKPQEFIDMPFTEPNVVVIKMDSEHVKSCEATLFVIGVGPGDPELLTLKAMRILSSVPCICVPKGKEEGSSLALSIVEGALNLEGKEIIPAYFPMKKTTTCRHELDTKWQETVKLIMDRIDKGMSVAFITLGDPTLYSTFFYLYDRLLELNSELDIQIIPGVSSINAAASRAGIPLGLADERIAILPANYVDDLEETLKRFDTVVLMKVHKVFDDVVKTLDCMGILNRALYISRAGMRDEKIFENIMDVKAEDLDYFSMMIVRK</sequence>
<dbReference type="CDD" id="cd11645">
    <property type="entry name" value="Precorrin_2_C20_MT"/>
    <property type="match status" value="1"/>
</dbReference>
<dbReference type="Gene3D" id="3.40.1010.10">
    <property type="entry name" value="Cobalt-precorrin-4 Transmethylase, Domain 1"/>
    <property type="match status" value="2"/>
</dbReference>
<feature type="domain" description="Tetrapyrrole methylase" evidence="7">
    <location>
        <begin position="53"/>
        <end position="183"/>
    </location>
</feature>
<evidence type="ECO:0000256" key="2">
    <source>
        <dbReference type="ARBA" id="ARBA00005879"/>
    </source>
</evidence>
<keyword evidence="3" id="KW-0169">Cobalamin biosynthesis</keyword>
<dbReference type="NCBIfam" id="TIGR01467">
    <property type="entry name" value="cobI_cbiL"/>
    <property type="match status" value="1"/>
</dbReference>
<name>A0A2H0A237_9BACT</name>
<dbReference type="InterPro" id="IPR006364">
    <property type="entry name" value="CobI/CbiL/CobIJ_dom"/>
</dbReference>
<dbReference type="InterPro" id="IPR000878">
    <property type="entry name" value="4pyrrol_Mease"/>
</dbReference>
<evidence type="ECO:0000256" key="5">
    <source>
        <dbReference type="ARBA" id="ARBA00022679"/>
    </source>
</evidence>
<evidence type="ECO:0000313" key="8">
    <source>
        <dbReference type="EMBL" id="PIP39525.1"/>
    </source>
</evidence>
<reference evidence="8 9" key="1">
    <citation type="submission" date="2017-09" db="EMBL/GenBank/DDBJ databases">
        <title>Depth-based differentiation of microbial function through sediment-hosted aquifers and enrichment of novel symbionts in the deep terrestrial subsurface.</title>
        <authorList>
            <person name="Probst A.J."/>
            <person name="Ladd B."/>
            <person name="Jarett J.K."/>
            <person name="Geller-Mcgrath D.E."/>
            <person name="Sieber C.M."/>
            <person name="Emerson J.B."/>
            <person name="Anantharaman K."/>
            <person name="Thomas B.C."/>
            <person name="Malmstrom R."/>
            <person name="Stieglmeier M."/>
            <person name="Klingl A."/>
            <person name="Woyke T."/>
            <person name="Ryan C.M."/>
            <person name="Banfield J.F."/>
        </authorList>
    </citation>
    <scope>NUCLEOTIDE SEQUENCE [LARGE SCALE GENOMIC DNA]</scope>
    <source>
        <strain evidence="8">CG23_combo_of_CG06-09_8_20_14_all_40_23</strain>
    </source>
</reference>
<evidence type="ECO:0000259" key="7">
    <source>
        <dbReference type="Pfam" id="PF00590"/>
    </source>
</evidence>
<gene>
    <name evidence="8" type="ORF">COX18_09920</name>
</gene>
<feature type="domain" description="Tetrapyrrole methylase" evidence="7">
    <location>
        <begin position="211"/>
        <end position="423"/>
    </location>
</feature>
<dbReference type="SUPFAM" id="SSF53790">
    <property type="entry name" value="Tetrapyrrole methylase"/>
    <property type="match status" value="2"/>
</dbReference>
<dbReference type="PANTHER" id="PTHR43467">
    <property type="entry name" value="COBALT-PRECORRIN-2 C(20)-METHYLTRANSFERASE"/>
    <property type="match status" value="1"/>
</dbReference>
<dbReference type="GO" id="GO:0009236">
    <property type="term" value="P:cobalamin biosynthetic process"/>
    <property type="evidence" value="ECO:0007669"/>
    <property type="project" value="UniProtKB-UniPathway"/>
</dbReference>
<dbReference type="PANTHER" id="PTHR43467:SF2">
    <property type="entry name" value="COBALT-PRECORRIN-2 C(20)-METHYLTRANSFERASE"/>
    <property type="match status" value="1"/>
</dbReference>
<dbReference type="GO" id="GO:0032259">
    <property type="term" value="P:methylation"/>
    <property type="evidence" value="ECO:0007669"/>
    <property type="project" value="UniProtKB-KW"/>
</dbReference>
<dbReference type="AlphaFoldDB" id="A0A2H0A237"/>
<proteinExistence type="inferred from homology"/>
<evidence type="ECO:0000256" key="6">
    <source>
        <dbReference type="ARBA" id="ARBA00022691"/>
    </source>
</evidence>
<dbReference type="GO" id="GO:0008276">
    <property type="term" value="F:protein methyltransferase activity"/>
    <property type="evidence" value="ECO:0007669"/>
    <property type="project" value="InterPro"/>
</dbReference>
<dbReference type="UniPathway" id="UPA00148"/>
<dbReference type="GO" id="GO:0030788">
    <property type="term" value="F:precorrin-2 C20-methyltransferase activity"/>
    <property type="evidence" value="ECO:0007669"/>
    <property type="project" value="InterPro"/>
</dbReference>
<evidence type="ECO:0000256" key="4">
    <source>
        <dbReference type="ARBA" id="ARBA00022603"/>
    </source>
</evidence>
<comment type="similarity">
    <text evidence="2">Belongs to the precorrin methyltransferase family.</text>
</comment>
<evidence type="ECO:0000256" key="3">
    <source>
        <dbReference type="ARBA" id="ARBA00022573"/>
    </source>
</evidence>
<keyword evidence="6" id="KW-0949">S-adenosyl-L-methionine</keyword>
<evidence type="ECO:0000313" key="9">
    <source>
        <dbReference type="Proteomes" id="UP000231067"/>
    </source>
</evidence>
<dbReference type="Pfam" id="PF00590">
    <property type="entry name" value="TP_methylase"/>
    <property type="match status" value="2"/>
</dbReference>
<keyword evidence="5" id="KW-0808">Transferase</keyword>
<dbReference type="InterPro" id="IPR012382">
    <property type="entry name" value="CobI/CbiL"/>
</dbReference>
<dbReference type="InterPro" id="IPR012818">
    <property type="entry name" value="CbiE"/>
</dbReference>
<evidence type="ECO:0000256" key="1">
    <source>
        <dbReference type="ARBA" id="ARBA00004953"/>
    </source>
</evidence>
<dbReference type="CDD" id="cd11644">
    <property type="entry name" value="Precorrin-6Y-MT"/>
    <property type="match status" value="1"/>
</dbReference>
<organism evidence="8 9">
    <name type="scientific">Candidatus Desantisbacteria bacterium CG23_combo_of_CG06-09_8_20_14_all_40_23</name>
    <dbReference type="NCBI Taxonomy" id="1974550"/>
    <lineage>
        <taxon>Bacteria</taxon>
        <taxon>Candidatus Desantisiibacteriota</taxon>
    </lineage>
</organism>
<dbReference type="Proteomes" id="UP000231067">
    <property type="component" value="Unassembled WGS sequence"/>
</dbReference>
<protein>
    <recommendedName>
        <fullName evidence="7">Tetrapyrrole methylase domain-containing protein</fullName>
    </recommendedName>
</protein>
<accession>A0A2H0A237</accession>
<dbReference type="InterPro" id="IPR014777">
    <property type="entry name" value="4pyrrole_Mease_sub1"/>
</dbReference>
<comment type="pathway">
    <text evidence="1">Cofactor biosynthesis; adenosylcobalamin biosynthesis.</text>
</comment>
<keyword evidence="4" id="KW-0489">Methyltransferase</keyword>
<dbReference type="InterPro" id="IPR035996">
    <property type="entry name" value="4pyrrol_Methylase_sf"/>
</dbReference>